<evidence type="ECO:0000256" key="4">
    <source>
        <dbReference type="SAM" id="MobiDB-lite"/>
    </source>
</evidence>
<dbReference type="PROSITE" id="PS51257">
    <property type="entry name" value="PROKAR_LIPOPROTEIN"/>
    <property type="match status" value="1"/>
</dbReference>
<name>A0ABP4NQV9_9ACTN</name>
<comment type="caution">
    <text evidence="6">The sequence shown here is derived from an EMBL/GenBank/DDBJ whole genome shotgun (WGS) entry which is preliminary data.</text>
</comment>
<dbReference type="InterPro" id="IPR050682">
    <property type="entry name" value="ModA/WtpA"/>
</dbReference>
<keyword evidence="2" id="KW-0479">Metal-binding</keyword>
<keyword evidence="3 5" id="KW-0732">Signal</keyword>
<evidence type="ECO:0000256" key="5">
    <source>
        <dbReference type="SAM" id="SignalP"/>
    </source>
</evidence>
<feature type="chain" id="PRO_5045392497" evidence="5">
    <location>
        <begin position="25"/>
        <end position="280"/>
    </location>
</feature>
<keyword evidence="7" id="KW-1185">Reference proteome</keyword>
<organism evidence="6 7">
    <name type="scientific">Dactylosporangium maewongense</name>
    <dbReference type="NCBI Taxonomy" id="634393"/>
    <lineage>
        <taxon>Bacteria</taxon>
        <taxon>Bacillati</taxon>
        <taxon>Actinomycetota</taxon>
        <taxon>Actinomycetes</taxon>
        <taxon>Micromonosporales</taxon>
        <taxon>Micromonosporaceae</taxon>
        <taxon>Dactylosporangium</taxon>
    </lineage>
</organism>
<dbReference type="Proteomes" id="UP001501470">
    <property type="component" value="Unassembled WGS sequence"/>
</dbReference>
<reference evidence="7" key="1">
    <citation type="journal article" date="2019" name="Int. J. Syst. Evol. Microbiol.">
        <title>The Global Catalogue of Microorganisms (GCM) 10K type strain sequencing project: providing services to taxonomists for standard genome sequencing and annotation.</title>
        <authorList>
            <consortium name="The Broad Institute Genomics Platform"/>
            <consortium name="The Broad Institute Genome Sequencing Center for Infectious Disease"/>
            <person name="Wu L."/>
            <person name="Ma J."/>
        </authorList>
    </citation>
    <scope>NUCLEOTIDE SEQUENCE [LARGE SCALE GENOMIC DNA]</scope>
    <source>
        <strain evidence="7">JCM 15933</strain>
    </source>
</reference>
<dbReference type="Pfam" id="PF13531">
    <property type="entry name" value="SBP_bac_11"/>
    <property type="match status" value="1"/>
</dbReference>
<protein>
    <submittedName>
        <fullName evidence="6">Molybdate ABC transporter substrate-binding protein</fullName>
    </submittedName>
</protein>
<dbReference type="PANTHER" id="PTHR30632:SF0">
    <property type="entry name" value="SULFATE-BINDING PROTEIN"/>
    <property type="match status" value="1"/>
</dbReference>
<dbReference type="EMBL" id="BAAAQD010000036">
    <property type="protein sequence ID" value="GAA1566068.1"/>
    <property type="molecule type" value="Genomic_DNA"/>
</dbReference>
<proteinExistence type="inferred from homology"/>
<gene>
    <name evidence="6" type="primary">modA_2</name>
    <name evidence="6" type="ORF">GCM10009827_104710</name>
</gene>
<sequence>MNLRSQNVVAVVAVAAVVAGLGLAACSGPSPSSGPAPAAAPASAGSDHQHAAGGPVGSGAPGGTVVVHAADELRATLTQLVPKFEEAFPGVRIAVEYGRGSEHAGHILAGAPVDVFVSADAVATTQVTAGHARGEPAVVARDPIVIAVAPSAGIAGLADLPGRRVALCAETTPCGRVSRAALTAAAVDVRPVSVDPDPATALTRVRSGAADAALVYRTDVVASGNDLRALDFSQALLIADQYTAIKVSTGPNTVGADAFVAFLGSALARHIFADAGLSPT</sequence>
<dbReference type="SUPFAM" id="SSF53850">
    <property type="entry name" value="Periplasmic binding protein-like II"/>
    <property type="match status" value="1"/>
</dbReference>
<evidence type="ECO:0000256" key="3">
    <source>
        <dbReference type="ARBA" id="ARBA00022729"/>
    </source>
</evidence>
<comment type="similarity">
    <text evidence="1">Belongs to the bacterial solute-binding protein ModA family.</text>
</comment>
<dbReference type="PANTHER" id="PTHR30632">
    <property type="entry name" value="MOLYBDATE-BINDING PERIPLASMIC PROTEIN"/>
    <property type="match status" value="1"/>
</dbReference>
<evidence type="ECO:0000256" key="2">
    <source>
        <dbReference type="ARBA" id="ARBA00022723"/>
    </source>
</evidence>
<feature type="signal peptide" evidence="5">
    <location>
        <begin position="1"/>
        <end position="24"/>
    </location>
</feature>
<evidence type="ECO:0000313" key="7">
    <source>
        <dbReference type="Proteomes" id="UP001501470"/>
    </source>
</evidence>
<accession>A0ABP4NQV9</accession>
<evidence type="ECO:0000256" key="1">
    <source>
        <dbReference type="ARBA" id="ARBA00009175"/>
    </source>
</evidence>
<evidence type="ECO:0000313" key="6">
    <source>
        <dbReference type="EMBL" id="GAA1566068.1"/>
    </source>
</evidence>
<dbReference type="InterPro" id="IPR005950">
    <property type="entry name" value="ModA"/>
</dbReference>
<feature type="compositionally biased region" description="Low complexity" evidence="4">
    <location>
        <begin position="30"/>
        <end position="46"/>
    </location>
</feature>
<dbReference type="NCBIfam" id="TIGR01256">
    <property type="entry name" value="modA"/>
    <property type="match status" value="1"/>
</dbReference>
<dbReference type="Gene3D" id="3.40.190.10">
    <property type="entry name" value="Periplasmic binding protein-like II"/>
    <property type="match status" value="2"/>
</dbReference>
<dbReference type="RefSeq" id="WP_344513139.1">
    <property type="nucleotide sequence ID" value="NZ_BAAAQD010000036.1"/>
</dbReference>
<feature type="region of interest" description="Disordered" evidence="4">
    <location>
        <begin position="30"/>
        <end position="58"/>
    </location>
</feature>